<dbReference type="Proteomes" id="UP000094527">
    <property type="component" value="Unassembled WGS sequence"/>
</dbReference>
<name>A0A1D2MWF5_ORCCI</name>
<dbReference type="GO" id="GO:0051664">
    <property type="term" value="P:nuclear pore localization"/>
    <property type="evidence" value="ECO:0007669"/>
    <property type="project" value="TreeGrafter"/>
</dbReference>
<keyword evidence="8" id="KW-1185">Reference proteome</keyword>
<dbReference type="GO" id="GO:0005200">
    <property type="term" value="F:structural constituent of cytoskeleton"/>
    <property type="evidence" value="ECO:0007669"/>
    <property type="project" value="TreeGrafter"/>
</dbReference>
<evidence type="ECO:0000313" key="8">
    <source>
        <dbReference type="Proteomes" id="UP000094527"/>
    </source>
</evidence>
<organism evidence="7 8">
    <name type="scientific">Orchesella cincta</name>
    <name type="common">Springtail</name>
    <name type="synonym">Podura cincta</name>
    <dbReference type="NCBI Taxonomy" id="48709"/>
    <lineage>
        <taxon>Eukaryota</taxon>
        <taxon>Metazoa</taxon>
        <taxon>Ecdysozoa</taxon>
        <taxon>Arthropoda</taxon>
        <taxon>Hexapoda</taxon>
        <taxon>Collembola</taxon>
        <taxon>Entomobryomorpha</taxon>
        <taxon>Entomobryoidea</taxon>
        <taxon>Orchesellidae</taxon>
        <taxon>Orchesellinae</taxon>
        <taxon>Orchesella</taxon>
    </lineage>
</organism>
<dbReference type="OMA" id="FAVRTQI"/>
<evidence type="ECO:0000256" key="3">
    <source>
        <dbReference type="RuleBase" id="RU000685"/>
    </source>
</evidence>
<dbReference type="AlphaFoldDB" id="A0A1D2MWF5"/>
<dbReference type="GO" id="GO:0007097">
    <property type="term" value="P:nuclear migration"/>
    <property type="evidence" value="ECO:0007669"/>
    <property type="project" value="TreeGrafter"/>
</dbReference>
<keyword evidence="2 4" id="KW-0175">Coiled coil</keyword>
<evidence type="ECO:0000256" key="2">
    <source>
        <dbReference type="ARBA" id="ARBA00023054"/>
    </source>
</evidence>
<reference evidence="7 8" key="1">
    <citation type="journal article" date="2016" name="Genome Biol. Evol.">
        <title>Gene Family Evolution Reflects Adaptation to Soil Environmental Stressors in the Genome of the Collembolan Orchesella cincta.</title>
        <authorList>
            <person name="Faddeeva-Vakhrusheva A."/>
            <person name="Derks M.F."/>
            <person name="Anvar S.Y."/>
            <person name="Agamennone V."/>
            <person name="Suring W."/>
            <person name="Smit S."/>
            <person name="van Straalen N.M."/>
            <person name="Roelofs D."/>
        </authorList>
    </citation>
    <scope>NUCLEOTIDE SEQUENCE [LARGE SCALE GENOMIC DNA]</scope>
    <source>
        <tissue evidence="7">Mixed pool</tissue>
    </source>
</reference>
<proteinExistence type="inferred from homology"/>
<evidence type="ECO:0000256" key="4">
    <source>
        <dbReference type="SAM" id="Coils"/>
    </source>
</evidence>
<dbReference type="InterPro" id="IPR018039">
    <property type="entry name" value="IF_conserved"/>
</dbReference>
<feature type="coiled-coil region" evidence="4">
    <location>
        <begin position="49"/>
        <end position="175"/>
    </location>
</feature>
<dbReference type="PANTHER" id="PTHR45721">
    <property type="entry name" value="LAMIN DM0-RELATED"/>
    <property type="match status" value="1"/>
</dbReference>
<dbReference type="Gene3D" id="1.20.5.1160">
    <property type="entry name" value="Vasodilator-stimulated phosphoprotein"/>
    <property type="match status" value="1"/>
</dbReference>
<feature type="coiled-coil region" evidence="4">
    <location>
        <begin position="286"/>
        <end position="352"/>
    </location>
</feature>
<comment type="similarity">
    <text evidence="3">Belongs to the intermediate filament family.</text>
</comment>
<dbReference type="PANTHER" id="PTHR45721:SF11">
    <property type="entry name" value="LAMIN DM0-RELATED"/>
    <property type="match status" value="1"/>
</dbReference>
<dbReference type="GO" id="GO:0006998">
    <property type="term" value="P:nuclear envelope organization"/>
    <property type="evidence" value="ECO:0007669"/>
    <property type="project" value="TreeGrafter"/>
</dbReference>
<dbReference type="SMART" id="SM01391">
    <property type="entry name" value="Filament"/>
    <property type="match status" value="1"/>
</dbReference>
<dbReference type="InterPro" id="IPR039008">
    <property type="entry name" value="IF_rod_dom"/>
</dbReference>
<feature type="domain" description="IF rod" evidence="6">
    <location>
        <begin position="45"/>
        <end position="381"/>
    </location>
</feature>
<evidence type="ECO:0000313" key="7">
    <source>
        <dbReference type="EMBL" id="ODM97281.1"/>
    </source>
</evidence>
<dbReference type="GO" id="GO:0031507">
    <property type="term" value="P:heterochromatin formation"/>
    <property type="evidence" value="ECO:0007669"/>
    <property type="project" value="TreeGrafter"/>
</dbReference>
<dbReference type="GO" id="GO:0005882">
    <property type="term" value="C:intermediate filament"/>
    <property type="evidence" value="ECO:0007669"/>
    <property type="project" value="UniProtKB-KW"/>
</dbReference>
<feature type="region of interest" description="Disordered" evidence="5">
    <location>
        <begin position="1"/>
        <end position="44"/>
    </location>
</feature>
<evidence type="ECO:0000259" key="6">
    <source>
        <dbReference type="PROSITE" id="PS51842"/>
    </source>
</evidence>
<evidence type="ECO:0000256" key="5">
    <source>
        <dbReference type="SAM" id="MobiDB-lite"/>
    </source>
</evidence>
<feature type="compositionally biased region" description="Low complexity" evidence="5">
    <location>
        <begin position="1"/>
        <end position="20"/>
    </location>
</feature>
<gene>
    <name evidence="7" type="ORF">Ocin01_09397</name>
</gene>
<dbReference type="EMBL" id="LJIJ01000457">
    <property type="protein sequence ID" value="ODM97281.1"/>
    <property type="molecule type" value="Genomic_DNA"/>
</dbReference>
<feature type="compositionally biased region" description="Low complexity" evidence="5">
    <location>
        <begin position="393"/>
        <end position="413"/>
    </location>
</feature>
<comment type="caution">
    <text evidence="7">The sequence shown here is derived from an EMBL/GenBank/DDBJ whole genome shotgun (WGS) entry which is preliminary data.</text>
</comment>
<dbReference type="PROSITE" id="PS51842">
    <property type="entry name" value="IF_ROD_2"/>
    <property type="match status" value="1"/>
</dbReference>
<feature type="compositionally biased region" description="Polar residues" evidence="5">
    <location>
        <begin position="383"/>
        <end position="392"/>
    </location>
</feature>
<keyword evidence="1 3" id="KW-0403">Intermediate filament</keyword>
<dbReference type="Pfam" id="PF00038">
    <property type="entry name" value="Filament"/>
    <property type="match status" value="1"/>
</dbReference>
<dbReference type="Gene3D" id="1.20.5.170">
    <property type="match status" value="1"/>
</dbReference>
<protein>
    <submittedName>
        <fullName evidence="7">Lamin-C</fullName>
    </submittedName>
</protein>
<dbReference type="STRING" id="48709.A0A1D2MWF5"/>
<dbReference type="GO" id="GO:0005652">
    <property type="term" value="C:nuclear lamina"/>
    <property type="evidence" value="ECO:0007669"/>
    <property type="project" value="TreeGrafter"/>
</dbReference>
<feature type="region of interest" description="Disordered" evidence="5">
    <location>
        <begin position="380"/>
        <end position="413"/>
    </location>
</feature>
<dbReference type="GO" id="GO:0090435">
    <property type="term" value="P:protein localization to nuclear envelope"/>
    <property type="evidence" value="ECO:0007669"/>
    <property type="project" value="TreeGrafter"/>
</dbReference>
<evidence type="ECO:0000256" key="1">
    <source>
        <dbReference type="ARBA" id="ARBA00022754"/>
    </source>
</evidence>
<dbReference type="SUPFAM" id="SSF64593">
    <property type="entry name" value="Intermediate filament protein, coiled coil region"/>
    <property type="match status" value="1"/>
</dbReference>
<accession>A0A1D2MWF5</accession>
<dbReference type="PROSITE" id="PS00226">
    <property type="entry name" value="IF_ROD_1"/>
    <property type="match status" value="1"/>
</dbReference>
<feature type="coiled-coil region" evidence="4">
    <location>
        <begin position="232"/>
        <end position="259"/>
    </location>
</feature>
<dbReference type="OrthoDB" id="102442at2759"/>
<sequence length="413" mass="47795">MATKSSSSRSKFDSSSSLGSNGYGSGSPTSPERPKTPTMRSRIDEKNALIGLNNRLANILQRKQELEDENNLLSRELQAERENTIKTLTRLQVTYDGELEGIRKALEDSDKDKARLELSNVKLTKEVDDMRNKYDKKVNELPVLQNKLAQAKAQVDKLTSDLQKAHDDKERLAREKSAFGGREKIEMQSHVKGQAEEFAVRTQIFEQEIVNIKKHREIEIEEMDSRLQKKYESQLENDIQQLRDEFERKAQASREAQENLFNAKESDMKGQIKRLKDLISSKGHELSAMQSKMDTISQKLSALEGEKFGYQQIIRDLQKKIQEDEEAFEQEKHRLERENDDLRSRMENLIKEYQDLWETKTALDQEIATYHMLLEGEERRLNQMENSPRQQKTTTTTRESTSTSKTSASFTVV</sequence>